<reference evidence="1 2" key="1">
    <citation type="submission" date="2015-02" db="EMBL/GenBank/DDBJ databases">
        <title>Genome Sequence of Jannaschia aquimarina DSM28248, a member of the Roseobacter clade.</title>
        <authorList>
            <person name="Voget S."/>
            <person name="Daniel R."/>
        </authorList>
    </citation>
    <scope>NUCLEOTIDE SEQUENCE [LARGE SCALE GENOMIC DNA]</scope>
    <source>
        <strain evidence="1 2">GSW-M26</strain>
    </source>
</reference>
<dbReference type="PATRIC" id="fig|935700.4.peg.2769"/>
<evidence type="ECO:0000313" key="2">
    <source>
        <dbReference type="Proteomes" id="UP000032232"/>
    </source>
</evidence>
<dbReference type="EMBL" id="JYFE01000048">
    <property type="protein sequence ID" value="KIT15582.1"/>
    <property type="molecule type" value="Genomic_DNA"/>
</dbReference>
<gene>
    <name evidence="1" type="ORF">jaqu_26790</name>
</gene>
<dbReference type="STRING" id="935700.jaqu_26790"/>
<comment type="caution">
    <text evidence="1">The sequence shown here is derived from an EMBL/GenBank/DDBJ whole genome shotgun (WGS) entry which is preliminary data.</text>
</comment>
<name>A0A0D1CL96_9RHOB</name>
<sequence length="85" mass="9312">MSSRLSAQSERSYGGINFLRSFVGYYCQDIVVAIVPEVSSSTTSKQPNLSSAHVLLAQIDKVQNFSRQGGAYIVNKYSGHLILQV</sequence>
<protein>
    <submittedName>
        <fullName evidence="1">Uncharacterized protein</fullName>
    </submittedName>
</protein>
<keyword evidence="2" id="KW-1185">Reference proteome</keyword>
<dbReference type="Proteomes" id="UP000032232">
    <property type="component" value="Unassembled WGS sequence"/>
</dbReference>
<organism evidence="1 2">
    <name type="scientific">Jannaschia aquimarina</name>
    <dbReference type="NCBI Taxonomy" id="935700"/>
    <lineage>
        <taxon>Bacteria</taxon>
        <taxon>Pseudomonadati</taxon>
        <taxon>Pseudomonadota</taxon>
        <taxon>Alphaproteobacteria</taxon>
        <taxon>Rhodobacterales</taxon>
        <taxon>Roseobacteraceae</taxon>
        <taxon>Jannaschia</taxon>
    </lineage>
</organism>
<proteinExistence type="predicted"/>
<evidence type="ECO:0000313" key="1">
    <source>
        <dbReference type="EMBL" id="KIT15582.1"/>
    </source>
</evidence>
<accession>A0A0D1CL96</accession>
<dbReference type="AlphaFoldDB" id="A0A0D1CL96"/>